<dbReference type="OrthoDB" id="6020543at2759"/>
<evidence type="ECO:0000256" key="2">
    <source>
        <dbReference type="SAM" id="SignalP"/>
    </source>
</evidence>
<evidence type="ECO:0000259" key="3">
    <source>
        <dbReference type="PROSITE" id="PS50940"/>
    </source>
</evidence>
<feature type="signal peptide" evidence="2">
    <location>
        <begin position="1"/>
        <end position="22"/>
    </location>
</feature>
<accession>A0A226D094</accession>
<dbReference type="Pfam" id="PF01607">
    <property type="entry name" value="CBM_14"/>
    <property type="match status" value="1"/>
</dbReference>
<dbReference type="SMART" id="SM00494">
    <property type="entry name" value="ChtBD2"/>
    <property type="match status" value="1"/>
</dbReference>
<dbReference type="EMBL" id="LNIX01000047">
    <property type="protein sequence ID" value="OXA38284.1"/>
    <property type="molecule type" value="Genomic_DNA"/>
</dbReference>
<organism evidence="4 5">
    <name type="scientific">Folsomia candida</name>
    <name type="common">Springtail</name>
    <dbReference type="NCBI Taxonomy" id="158441"/>
    <lineage>
        <taxon>Eukaryota</taxon>
        <taxon>Metazoa</taxon>
        <taxon>Ecdysozoa</taxon>
        <taxon>Arthropoda</taxon>
        <taxon>Hexapoda</taxon>
        <taxon>Collembola</taxon>
        <taxon>Entomobryomorpha</taxon>
        <taxon>Isotomoidea</taxon>
        <taxon>Isotomidae</taxon>
        <taxon>Proisotominae</taxon>
        <taxon>Folsomia</taxon>
    </lineage>
</organism>
<dbReference type="GO" id="GO:0005576">
    <property type="term" value="C:extracellular region"/>
    <property type="evidence" value="ECO:0007669"/>
    <property type="project" value="InterPro"/>
</dbReference>
<gene>
    <name evidence="4" type="ORF">Fcan01_27063</name>
</gene>
<proteinExistence type="predicted"/>
<protein>
    <recommendedName>
        <fullName evidence="3">Chitin-binding type-2 domain-containing protein</fullName>
    </recommendedName>
</protein>
<dbReference type="GO" id="GO:0008061">
    <property type="term" value="F:chitin binding"/>
    <property type="evidence" value="ECO:0007669"/>
    <property type="project" value="InterPro"/>
</dbReference>
<reference evidence="4 5" key="1">
    <citation type="submission" date="2015-12" db="EMBL/GenBank/DDBJ databases">
        <title>The genome of Folsomia candida.</title>
        <authorList>
            <person name="Faddeeva A."/>
            <person name="Derks M.F."/>
            <person name="Anvar Y."/>
            <person name="Smit S."/>
            <person name="Van Straalen N."/>
            <person name="Roelofs D."/>
        </authorList>
    </citation>
    <scope>NUCLEOTIDE SEQUENCE [LARGE SCALE GENOMIC DNA]</scope>
    <source>
        <strain evidence="4 5">VU population</strain>
        <tissue evidence="4">Whole body</tissue>
    </source>
</reference>
<dbReference type="InterPro" id="IPR036508">
    <property type="entry name" value="Chitin-bd_dom_sf"/>
</dbReference>
<dbReference type="Proteomes" id="UP000198287">
    <property type="component" value="Unassembled WGS sequence"/>
</dbReference>
<keyword evidence="5" id="KW-1185">Reference proteome</keyword>
<sequence length="213" mass="23155">MASSLPLLTFILLTVHFALTNSQTCSYYTDLRMNGNTMPGGGSQPSIRACCETCNSFLDCAVWNFRPNINGNGTCTLYSYRINTSSEPGTFCGFRSADLTTHTASPTTTTAYTTTDNPTTPPIDSFCPPMGNYTLPHEWDCTLYISCVEGVGTELSCENGFYFDFPSLRCKPHQEAECFHSATPPPTEPPMTTDDPSVNCPPEGGALLPHLSK</sequence>
<dbReference type="AlphaFoldDB" id="A0A226D094"/>
<keyword evidence="2" id="KW-0732">Signal</keyword>
<evidence type="ECO:0000256" key="1">
    <source>
        <dbReference type="SAM" id="MobiDB-lite"/>
    </source>
</evidence>
<name>A0A226D094_FOLCA</name>
<feature type="domain" description="Chitin-binding type-2" evidence="3">
    <location>
        <begin position="124"/>
        <end position="180"/>
    </location>
</feature>
<dbReference type="PROSITE" id="PS50940">
    <property type="entry name" value="CHIT_BIND_II"/>
    <property type="match status" value="1"/>
</dbReference>
<evidence type="ECO:0000313" key="5">
    <source>
        <dbReference type="Proteomes" id="UP000198287"/>
    </source>
</evidence>
<dbReference type="Gene3D" id="3.50.4.10">
    <property type="entry name" value="Hepatocyte Growth Factor"/>
    <property type="match status" value="1"/>
</dbReference>
<comment type="caution">
    <text evidence="4">The sequence shown here is derived from an EMBL/GenBank/DDBJ whole genome shotgun (WGS) entry which is preliminary data.</text>
</comment>
<feature type="chain" id="PRO_5012714173" description="Chitin-binding type-2 domain-containing protein" evidence="2">
    <location>
        <begin position="23"/>
        <end position="213"/>
    </location>
</feature>
<dbReference type="Gene3D" id="2.170.140.10">
    <property type="entry name" value="Chitin binding domain"/>
    <property type="match status" value="1"/>
</dbReference>
<dbReference type="InterPro" id="IPR002557">
    <property type="entry name" value="Chitin-bd_dom"/>
</dbReference>
<feature type="region of interest" description="Disordered" evidence="1">
    <location>
        <begin position="181"/>
        <end position="213"/>
    </location>
</feature>
<dbReference type="SUPFAM" id="SSF57625">
    <property type="entry name" value="Invertebrate chitin-binding proteins"/>
    <property type="match status" value="1"/>
</dbReference>
<evidence type="ECO:0000313" key="4">
    <source>
        <dbReference type="EMBL" id="OXA38284.1"/>
    </source>
</evidence>